<evidence type="ECO:0000313" key="3">
    <source>
        <dbReference type="EMBL" id="EFJ06693.1"/>
    </source>
</evidence>
<dbReference type="InterPro" id="IPR051624">
    <property type="entry name" value="RMD1/Sad1-interacting"/>
</dbReference>
<dbReference type="InterPro" id="IPR003734">
    <property type="entry name" value="DUF155"/>
</dbReference>
<dbReference type="Proteomes" id="UP000001514">
    <property type="component" value="Unassembled WGS sequence"/>
</dbReference>
<dbReference type="PANTHER" id="PTHR16255:SF6">
    <property type="entry name" value="PROTEIN RETARDED ROOT GROWTH-LIKE"/>
    <property type="match status" value="1"/>
</dbReference>
<dbReference type="PANTHER" id="PTHR16255">
    <property type="entry name" value="REQUIRED FOR MEIOTIC NUCLEAR DIVISION PROTEIN 1 HOMOLOG"/>
    <property type="match status" value="1"/>
</dbReference>
<dbReference type="EMBL" id="GL377695">
    <property type="protein sequence ID" value="EFJ06693.1"/>
    <property type="molecule type" value="Genomic_DNA"/>
</dbReference>
<reference evidence="3 4" key="1">
    <citation type="journal article" date="2011" name="Science">
        <title>The Selaginella genome identifies genetic changes associated with the evolution of vascular plants.</title>
        <authorList>
            <person name="Banks J.A."/>
            <person name="Nishiyama T."/>
            <person name="Hasebe M."/>
            <person name="Bowman J.L."/>
            <person name="Gribskov M."/>
            <person name="dePamphilis C."/>
            <person name="Albert V.A."/>
            <person name="Aono N."/>
            <person name="Aoyama T."/>
            <person name="Ambrose B.A."/>
            <person name="Ashton N.W."/>
            <person name="Axtell M.J."/>
            <person name="Barker E."/>
            <person name="Barker M.S."/>
            <person name="Bennetzen J.L."/>
            <person name="Bonawitz N.D."/>
            <person name="Chapple C."/>
            <person name="Cheng C."/>
            <person name="Correa L.G."/>
            <person name="Dacre M."/>
            <person name="DeBarry J."/>
            <person name="Dreyer I."/>
            <person name="Elias M."/>
            <person name="Engstrom E.M."/>
            <person name="Estelle M."/>
            <person name="Feng L."/>
            <person name="Finet C."/>
            <person name="Floyd S.K."/>
            <person name="Frommer W.B."/>
            <person name="Fujita T."/>
            <person name="Gramzow L."/>
            <person name="Gutensohn M."/>
            <person name="Harholt J."/>
            <person name="Hattori M."/>
            <person name="Heyl A."/>
            <person name="Hirai T."/>
            <person name="Hiwatashi Y."/>
            <person name="Ishikawa M."/>
            <person name="Iwata M."/>
            <person name="Karol K.G."/>
            <person name="Koehler B."/>
            <person name="Kolukisaoglu U."/>
            <person name="Kubo M."/>
            <person name="Kurata T."/>
            <person name="Lalonde S."/>
            <person name="Li K."/>
            <person name="Li Y."/>
            <person name="Litt A."/>
            <person name="Lyons E."/>
            <person name="Manning G."/>
            <person name="Maruyama T."/>
            <person name="Michael T.P."/>
            <person name="Mikami K."/>
            <person name="Miyazaki S."/>
            <person name="Morinaga S."/>
            <person name="Murata T."/>
            <person name="Mueller-Roeber B."/>
            <person name="Nelson D.R."/>
            <person name="Obara M."/>
            <person name="Oguri Y."/>
            <person name="Olmstead R.G."/>
            <person name="Onodera N."/>
            <person name="Petersen B.L."/>
            <person name="Pils B."/>
            <person name="Prigge M."/>
            <person name="Rensing S.A."/>
            <person name="Riano-Pachon D.M."/>
            <person name="Roberts A.W."/>
            <person name="Sato Y."/>
            <person name="Scheller H.V."/>
            <person name="Schulz B."/>
            <person name="Schulz C."/>
            <person name="Shakirov E.V."/>
            <person name="Shibagaki N."/>
            <person name="Shinohara N."/>
            <person name="Shippen D.E."/>
            <person name="Soerensen I."/>
            <person name="Sotooka R."/>
            <person name="Sugimoto N."/>
            <person name="Sugita M."/>
            <person name="Sumikawa N."/>
            <person name="Tanurdzic M."/>
            <person name="Theissen G."/>
            <person name="Ulvskov P."/>
            <person name="Wakazuki S."/>
            <person name="Weng J.K."/>
            <person name="Willats W.W."/>
            <person name="Wipf D."/>
            <person name="Wolf P.G."/>
            <person name="Yang L."/>
            <person name="Zimmer A.D."/>
            <person name="Zhu Q."/>
            <person name="Mitros T."/>
            <person name="Hellsten U."/>
            <person name="Loque D."/>
            <person name="Otillar R."/>
            <person name="Salamov A."/>
            <person name="Schmutz J."/>
            <person name="Shapiro H."/>
            <person name="Lindquist E."/>
            <person name="Lucas S."/>
            <person name="Rokhsar D."/>
            <person name="Grigoriev I.V."/>
        </authorList>
    </citation>
    <scope>NUCLEOTIDE SEQUENCE [LARGE SCALE GENOMIC DNA]</scope>
</reference>
<sequence length="222" mass="26044">RYMVVYQYGSVVLFNFGDEEETEFLNVVRKYCKEEFGKPKKEDYGVLIRPTLSEWSHGSHDIIMLRKFDIDNIRIIASVLAQSIALDYFAKLVDEMINVFSELNRGMERTGTFTMTRKKLFQLVASANFTLADVIVRMGLLERSDAAWKNINYARVFEFMREEFELNERFKSLHFKLNIIQHNVRLFLEVLQNRKSDILEWIIILLLAGEIGVGVYDILHEA</sequence>
<dbReference type="Pfam" id="PF02582">
    <property type="entry name" value="DUF155"/>
    <property type="match status" value="1"/>
</dbReference>
<dbReference type="OMA" id="RVEWYIV"/>
<comment type="similarity">
    <text evidence="1">Belongs to the RMD1/sif2 family.</text>
</comment>
<dbReference type="Gramene" id="EFJ06693">
    <property type="protein sequence ID" value="EFJ06693"/>
    <property type="gene ID" value="SELMODRAFT_45826"/>
</dbReference>
<dbReference type="GO" id="GO:0005739">
    <property type="term" value="C:mitochondrion"/>
    <property type="evidence" value="ECO:0007669"/>
    <property type="project" value="UniProtKB-ARBA"/>
</dbReference>
<protein>
    <recommendedName>
        <fullName evidence="2">DUF155 domain-containing protein</fullName>
    </recommendedName>
</protein>
<evidence type="ECO:0000259" key="2">
    <source>
        <dbReference type="Pfam" id="PF02582"/>
    </source>
</evidence>
<dbReference type="KEGG" id="smo:SELMODRAFT_45826"/>
<dbReference type="FunCoup" id="D8T9E4">
    <property type="interactions" value="519"/>
</dbReference>
<dbReference type="AlphaFoldDB" id="D8T9E4"/>
<dbReference type="InParanoid" id="D8T9E4"/>
<evidence type="ECO:0000313" key="4">
    <source>
        <dbReference type="Proteomes" id="UP000001514"/>
    </source>
</evidence>
<dbReference type="STRING" id="88036.D8T9E4"/>
<gene>
    <name evidence="3" type="ORF">SELMODRAFT_45826</name>
</gene>
<organism evidence="4">
    <name type="scientific">Selaginella moellendorffii</name>
    <name type="common">Spikemoss</name>
    <dbReference type="NCBI Taxonomy" id="88036"/>
    <lineage>
        <taxon>Eukaryota</taxon>
        <taxon>Viridiplantae</taxon>
        <taxon>Streptophyta</taxon>
        <taxon>Embryophyta</taxon>
        <taxon>Tracheophyta</taxon>
        <taxon>Lycopodiopsida</taxon>
        <taxon>Selaginellales</taxon>
        <taxon>Selaginellaceae</taxon>
        <taxon>Selaginella</taxon>
    </lineage>
</organism>
<feature type="non-terminal residue" evidence="3">
    <location>
        <position position="1"/>
    </location>
</feature>
<feature type="domain" description="DUF155" evidence="2">
    <location>
        <begin position="3"/>
        <end position="173"/>
    </location>
</feature>
<dbReference type="HOGENOM" id="CLU_011220_2_2_1"/>
<proteinExistence type="inferred from homology"/>
<dbReference type="eggNOG" id="KOG2861">
    <property type="taxonomic scope" value="Eukaryota"/>
</dbReference>
<name>D8T9E4_SELML</name>
<feature type="non-terminal residue" evidence="3">
    <location>
        <position position="222"/>
    </location>
</feature>
<accession>D8T9E4</accession>
<evidence type="ECO:0000256" key="1">
    <source>
        <dbReference type="ARBA" id="ARBA00008306"/>
    </source>
</evidence>
<keyword evidence="4" id="KW-1185">Reference proteome</keyword>